<dbReference type="PROSITE" id="PS00428">
    <property type="entry name" value="FTSW_RODA_SPOVE"/>
    <property type="match status" value="1"/>
</dbReference>
<feature type="transmembrane region" description="Helical" evidence="11">
    <location>
        <begin position="161"/>
        <end position="178"/>
    </location>
</feature>
<dbReference type="GO" id="GO:0009252">
    <property type="term" value="P:peptidoglycan biosynthetic process"/>
    <property type="evidence" value="ECO:0007669"/>
    <property type="project" value="UniProtKB-UniRule"/>
</dbReference>
<gene>
    <name evidence="11" type="primary">rodA</name>
    <name evidence="12" type="ORF">SAMN05421842_10421</name>
</gene>
<keyword evidence="6 11" id="KW-0133">Cell shape</keyword>
<evidence type="ECO:0000256" key="11">
    <source>
        <dbReference type="HAMAP-Rule" id="MF_02079"/>
    </source>
</evidence>
<dbReference type="PANTHER" id="PTHR30474">
    <property type="entry name" value="CELL CYCLE PROTEIN"/>
    <property type="match status" value="1"/>
</dbReference>
<dbReference type="EC" id="2.4.99.28" evidence="11"/>
<evidence type="ECO:0000256" key="5">
    <source>
        <dbReference type="ARBA" id="ARBA00022692"/>
    </source>
</evidence>
<evidence type="ECO:0000313" key="13">
    <source>
        <dbReference type="Proteomes" id="UP000199263"/>
    </source>
</evidence>
<dbReference type="HAMAP" id="MF_02079">
    <property type="entry name" value="PGT_RodA"/>
    <property type="match status" value="1"/>
</dbReference>
<dbReference type="GO" id="GO:0008360">
    <property type="term" value="P:regulation of cell shape"/>
    <property type="evidence" value="ECO:0007669"/>
    <property type="project" value="UniProtKB-KW"/>
</dbReference>
<feature type="transmembrane region" description="Helical" evidence="11">
    <location>
        <begin position="140"/>
        <end position="156"/>
    </location>
</feature>
<dbReference type="GO" id="GO:0071555">
    <property type="term" value="P:cell wall organization"/>
    <property type="evidence" value="ECO:0007669"/>
    <property type="project" value="UniProtKB-KW"/>
</dbReference>
<feature type="transmembrane region" description="Helical" evidence="11">
    <location>
        <begin position="340"/>
        <end position="361"/>
    </location>
</feature>
<feature type="transmembrane region" description="Helical" evidence="11">
    <location>
        <begin position="42"/>
        <end position="65"/>
    </location>
</feature>
<dbReference type="GO" id="GO:0005886">
    <property type="term" value="C:plasma membrane"/>
    <property type="evidence" value="ECO:0007669"/>
    <property type="project" value="UniProtKB-SubCell"/>
</dbReference>
<feature type="transmembrane region" description="Helical" evidence="11">
    <location>
        <begin position="16"/>
        <end position="36"/>
    </location>
</feature>
<dbReference type="STRING" id="119641.SAMN05421842_10421"/>
<protein>
    <recommendedName>
        <fullName evidence="11">Peptidoglycan glycosyltransferase RodA</fullName>
        <shortName evidence="11">PGT</shortName>
        <ecNumber evidence="11">2.4.99.28</ecNumber>
    </recommendedName>
    <alternativeName>
        <fullName evidence="11">Cell elongation protein RodA</fullName>
    </alternativeName>
    <alternativeName>
        <fullName evidence="11">Cell wall polymerase</fullName>
    </alternativeName>
    <alternativeName>
        <fullName evidence="11">Peptidoglycan polymerase</fullName>
        <shortName evidence="11">PG polymerase</shortName>
    </alternativeName>
</protein>
<dbReference type="GO" id="GO:0015648">
    <property type="term" value="F:lipid-linked peptidoglycan transporter activity"/>
    <property type="evidence" value="ECO:0007669"/>
    <property type="project" value="TreeGrafter"/>
</dbReference>
<feature type="transmembrane region" description="Helical" evidence="11">
    <location>
        <begin position="77"/>
        <end position="96"/>
    </location>
</feature>
<comment type="subcellular location">
    <subcellularLocation>
        <location evidence="11">Cell membrane</location>
        <topology evidence="11">Multi-pass membrane protein</topology>
    </subcellularLocation>
    <subcellularLocation>
        <location evidence="1">Membrane</location>
        <topology evidence="1">Multi-pass membrane protein</topology>
    </subcellularLocation>
</comment>
<evidence type="ECO:0000256" key="8">
    <source>
        <dbReference type="ARBA" id="ARBA00022989"/>
    </source>
</evidence>
<feature type="transmembrane region" description="Helical" evidence="11">
    <location>
        <begin position="306"/>
        <end position="334"/>
    </location>
</feature>
<dbReference type="UniPathway" id="UPA00219"/>
<dbReference type="OrthoDB" id="9812661at2"/>
<dbReference type="PANTHER" id="PTHR30474:SF1">
    <property type="entry name" value="PEPTIDOGLYCAN GLYCOSYLTRANSFERASE MRDB"/>
    <property type="match status" value="1"/>
</dbReference>
<evidence type="ECO:0000256" key="3">
    <source>
        <dbReference type="ARBA" id="ARBA00022676"/>
    </source>
</evidence>
<dbReference type="AlphaFoldDB" id="A0A1I1JM21"/>
<comment type="pathway">
    <text evidence="11">Cell wall biogenesis; peptidoglycan biosynthesis.</text>
</comment>
<feature type="transmembrane region" description="Helical" evidence="11">
    <location>
        <begin position="184"/>
        <end position="205"/>
    </location>
</feature>
<dbReference type="InterPro" id="IPR001182">
    <property type="entry name" value="FtsW/RodA"/>
</dbReference>
<comment type="catalytic activity">
    <reaction evidence="11">
        <text>[GlcNAc-(1-&gt;4)-Mur2Ac(oyl-L-Ala-gamma-D-Glu-L-Lys-D-Ala-D-Ala)](n)-di-trans,octa-cis-undecaprenyl diphosphate + beta-D-GlcNAc-(1-&gt;4)-Mur2Ac(oyl-L-Ala-gamma-D-Glu-L-Lys-D-Ala-D-Ala)-di-trans,octa-cis-undecaprenyl diphosphate = [GlcNAc-(1-&gt;4)-Mur2Ac(oyl-L-Ala-gamma-D-Glu-L-Lys-D-Ala-D-Ala)](n+1)-di-trans,octa-cis-undecaprenyl diphosphate + di-trans,octa-cis-undecaprenyl diphosphate + H(+)</text>
        <dbReference type="Rhea" id="RHEA:23708"/>
        <dbReference type="Rhea" id="RHEA-COMP:9602"/>
        <dbReference type="Rhea" id="RHEA-COMP:9603"/>
        <dbReference type="ChEBI" id="CHEBI:15378"/>
        <dbReference type="ChEBI" id="CHEBI:58405"/>
        <dbReference type="ChEBI" id="CHEBI:60033"/>
        <dbReference type="ChEBI" id="CHEBI:78435"/>
        <dbReference type="EC" id="2.4.99.28"/>
    </reaction>
</comment>
<keyword evidence="8 11" id="KW-1133">Transmembrane helix</keyword>
<dbReference type="GO" id="GO:0008955">
    <property type="term" value="F:peptidoglycan glycosyltransferase activity"/>
    <property type="evidence" value="ECO:0007669"/>
    <property type="project" value="UniProtKB-UniRule"/>
</dbReference>
<accession>A0A1I1JM21</accession>
<evidence type="ECO:0000313" key="12">
    <source>
        <dbReference type="EMBL" id="SFC47638.1"/>
    </source>
</evidence>
<feature type="transmembrane region" description="Helical" evidence="11">
    <location>
        <begin position="274"/>
        <end position="294"/>
    </location>
</feature>
<dbReference type="NCBIfam" id="TIGR02210">
    <property type="entry name" value="rodA_shape"/>
    <property type="match status" value="1"/>
</dbReference>
<dbReference type="RefSeq" id="WP_090088984.1">
    <property type="nucleotide sequence ID" value="NZ_FOMG01000004.1"/>
</dbReference>
<keyword evidence="10 11" id="KW-0961">Cell wall biogenesis/degradation</keyword>
<evidence type="ECO:0000256" key="7">
    <source>
        <dbReference type="ARBA" id="ARBA00022984"/>
    </source>
</evidence>
<evidence type="ECO:0000256" key="9">
    <source>
        <dbReference type="ARBA" id="ARBA00023136"/>
    </source>
</evidence>
<dbReference type="InterPro" id="IPR018365">
    <property type="entry name" value="Cell_cycle_FtsW-rel_CS"/>
</dbReference>
<feature type="transmembrane region" description="Helical" evidence="11">
    <location>
        <begin position="226"/>
        <end position="248"/>
    </location>
</feature>
<evidence type="ECO:0000256" key="10">
    <source>
        <dbReference type="ARBA" id="ARBA00023316"/>
    </source>
</evidence>
<proteinExistence type="inferred from homology"/>
<name>A0A1I1JM21_9CLOT</name>
<dbReference type="InterPro" id="IPR011923">
    <property type="entry name" value="RodA/MrdB"/>
</dbReference>
<dbReference type="Proteomes" id="UP000199263">
    <property type="component" value="Unassembled WGS sequence"/>
</dbReference>
<dbReference type="GO" id="GO:0032153">
    <property type="term" value="C:cell division site"/>
    <property type="evidence" value="ECO:0007669"/>
    <property type="project" value="TreeGrafter"/>
</dbReference>
<evidence type="ECO:0000256" key="1">
    <source>
        <dbReference type="ARBA" id="ARBA00004141"/>
    </source>
</evidence>
<keyword evidence="9 11" id="KW-0472">Membrane</keyword>
<dbReference type="EMBL" id="FOMG01000004">
    <property type="protein sequence ID" value="SFC47638.1"/>
    <property type="molecule type" value="Genomic_DNA"/>
</dbReference>
<keyword evidence="7 11" id="KW-0573">Peptidoglycan synthesis</keyword>
<organism evidence="12 13">
    <name type="scientific">Clostridium uliginosum</name>
    <dbReference type="NCBI Taxonomy" id="119641"/>
    <lineage>
        <taxon>Bacteria</taxon>
        <taxon>Bacillati</taxon>
        <taxon>Bacillota</taxon>
        <taxon>Clostridia</taxon>
        <taxon>Eubacteriales</taxon>
        <taxon>Clostridiaceae</taxon>
        <taxon>Clostridium</taxon>
    </lineage>
</organism>
<comment type="similarity">
    <text evidence="11">Belongs to the SEDS family. MrdB/RodA subfamily.</text>
</comment>
<comment type="function">
    <text evidence="11">Peptidoglycan polymerase that is essential for cell wall elongation.</text>
</comment>
<sequence length="370" mass="40895">MINNLITKKLFKQLDYITLITAVIIVLFGSANIYSATYANYGFYYCMSQIIWLLIGLILVFIIIFIDYKRIMNHSYLIYWVGAVLVLYTDFATKAVKGANSWIKIGGFSFQPGEFAKIGLIIILAKKIDDMEGDVNNPKNFFILCLYALIPMALLIKQPNLGMALICFFIALGMLYISGLDLKIIFGGAIVMIPFSLLIWFSGLLKVYQKNRIIAFLDPGTYQQDIGFQLTQSIIGIGSGGIFGTGFLNGNQSVSGFVPEAHTDFIFSVVAEEWGFIGAIALLALYGILLYRIIKLAKSSESITGRLICVGTVASFLFSILQNIGMTIGIMPIAGITLPFMSYGGSSIITNFIYLGLVLNVGMRRNKINF</sequence>
<evidence type="ECO:0000256" key="6">
    <source>
        <dbReference type="ARBA" id="ARBA00022960"/>
    </source>
</evidence>
<keyword evidence="5 11" id="KW-0812">Transmembrane</keyword>
<dbReference type="GO" id="GO:0051301">
    <property type="term" value="P:cell division"/>
    <property type="evidence" value="ECO:0007669"/>
    <property type="project" value="InterPro"/>
</dbReference>
<evidence type="ECO:0000256" key="2">
    <source>
        <dbReference type="ARBA" id="ARBA00022475"/>
    </source>
</evidence>
<keyword evidence="3 11" id="KW-0328">Glycosyltransferase</keyword>
<reference evidence="12 13" key="1">
    <citation type="submission" date="2016-10" db="EMBL/GenBank/DDBJ databases">
        <authorList>
            <person name="de Groot N.N."/>
        </authorList>
    </citation>
    <scope>NUCLEOTIDE SEQUENCE [LARGE SCALE GENOMIC DNA]</scope>
    <source>
        <strain evidence="12 13">DSM 12992</strain>
    </source>
</reference>
<keyword evidence="13" id="KW-1185">Reference proteome</keyword>
<keyword evidence="2 11" id="KW-1003">Cell membrane</keyword>
<evidence type="ECO:0000256" key="4">
    <source>
        <dbReference type="ARBA" id="ARBA00022679"/>
    </source>
</evidence>
<keyword evidence="4 11" id="KW-0808">Transferase</keyword>
<dbReference type="Pfam" id="PF01098">
    <property type="entry name" value="FTSW_RODA_SPOVE"/>
    <property type="match status" value="1"/>
</dbReference>